<dbReference type="SUPFAM" id="SSF52540">
    <property type="entry name" value="P-loop containing nucleoside triphosphate hydrolases"/>
    <property type="match status" value="1"/>
</dbReference>
<keyword evidence="3" id="KW-0418">Kinase</keyword>
<keyword evidence="2" id="KW-0808">Transferase</keyword>
<dbReference type="InterPro" id="IPR027417">
    <property type="entry name" value="P-loop_NTPase"/>
</dbReference>
<accession>C1DPE1</accession>
<dbReference type="InterPro" id="IPR016898">
    <property type="entry name" value="Polyphosphate_phosphotransfera"/>
</dbReference>
<dbReference type="EMBL" id="CP001157">
    <property type="protein sequence ID" value="ACO77373.1"/>
    <property type="molecule type" value="Genomic_DNA"/>
</dbReference>
<reference evidence="5 6" key="1">
    <citation type="journal article" date="2009" name="J. Bacteriol.">
        <title>Genome sequence of Azotobacter vinelandii, an obligate aerobe specialized to support diverse anaerobic metabolic processes.</title>
        <authorList>
            <person name="Setubal J.C."/>
            <person name="dos Santos P."/>
            <person name="Goldman B.S."/>
            <person name="Ertesvag H."/>
            <person name="Espin G."/>
            <person name="Rubio L.M."/>
            <person name="Valla S."/>
            <person name="Almeida N.F."/>
            <person name="Balasubramanian D."/>
            <person name="Cromes L."/>
            <person name="Curatti L."/>
            <person name="Du Z."/>
            <person name="Godsy E."/>
            <person name="Goodner B."/>
            <person name="Hellner-Burris K."/>
            <person name="Hernandez J.A."/>
            <person name="Houmiel K."/>
            <person name="Imperial J."/>
            <person name="Kennedy C."/>
            <person name="Larson T.J."/>
            <person name="Latreille P."/>
            <person name="Ligon L.S."/>
            <person name="Lu J."/>
            <person name="Maerk M."/>
            <person name="Miller N.M."/>
            <person name="Norton S."/>
            <person name="O'Carroll I.P."/>
            <person name="Paulsen I."/>
            <person name="Raulfs E.C."/>
            <person name="Roemer R."/>
            <person name="Rosser J."/>
            <person name="Segura D."/>
            <person name="Slater S."/>
            <person name="Stricklin S.L."/>
            <person name="Studholme D.J."/>
            <person name="Sun J."/>
            <person name="Viana C.J."/>
            <person name="Wallin E."/>
            <person name="Wang B."/>
            <person name="Wheeler C."/>
            <person name="Zhu H."/>
            <person name="Dean D.R."/>
            <person name="Dixon R."/>
            <person name="Wood D."/>
        </authorList>
    </citation>
    <scope>NUCLEOTIDE SEQUENCE [LARGE SCALE GENOMIC DNA]</scope>
    <source>
        <strain evidence="6">DJ / ATCC BAA-1303</strain>
    </source>
</reference>
<comment type="similarity">
    <text evidence="1">Belongs to the polyphosphate kinase 2 (PPK2) family. Class I subfamily.</text>
</comment>
<dbReference type="AlphaFoldDB" id="C1DPE1"/>
<dbReference type="InterPro" id="IPR022488">
    <property type="entry name" value="PPK2-related"/>
</dbReference>
<gene>
    <name evidence="5" type="ordered locus">Avin_11440</name>
</gene>
<dbReference type="STRING" id="322710.Avin_11440"/>
<dbReference type="OrthoDB" id="9775224at2"/>
<dbReference type="KEGG" id="avn:Avin_11440"/>
<protein>
    <recommendedName>
        <fullName evidence="4">Polyphosphate kinase-2-related domain-containing protein</fullName>
    </recommendedName>
</protein>
<dbReference type="Proteomes" id="UP000002424">
    <property type="component" value="Chromosome"/>
</dbReference>
<dbReference type="GO" id="GO:0008976">
    <property type="term" value="F:polyphosphate kinase activity"/>
    <property type="evidence" value="ECO:0007669"/>
    <property type="project" value="InterPro"/>
</dbReference>
<evidence type="ECO:0000256" key="1">
    <source>
        <dbReference type="ARBA" id="ARBA00009924"/>
    </source>
</evidence>
<keyword evidence="6" id="KW-1185">Reference proteome</keyword>
<dbReference type="RefSeq" id="WP_012699794.1">
    <property type="nucleotide sequence ID" value="NC_012560.1"/>
</dbReference>
<evidence type="ECO:0000313" key="5">
    <source>
        <dbReference type="EMBL" id="ACO77373.1"/>
    </source>
</evidence>
<dbReference type="Gene3D" id="3.40.50.300">
    <property type="entry name" value="P-loop containing nucleotide triphosphate hydrolases"/>
    <property type="match status" value="1"/>
</dbReference>
<feature type="domain" description="Polyphosphate kinase-2-related" evidence="4">
    <location>
        <begin position="34"/>
        <end position="251"/>
    </location>
</feature>
<sequence>MPVPRLPDALLDACLCTPEAPLDGDPARRFGLDKADAAVRLAALRDWLRRRSTMLRANRRSALLLVLQGPDCSGKDGVIRRVLAGLDPLALAVHDFQPPDAGERRHDFLWRYRRRLPAPGQLGVFDRSHYEALVSDPLDGLCGDAELPGRLARIEAFEARLVAHGIQPLKCYLQISRAEQKRRLRRRLERPDKRWKLAAGDLAAHRRFAERQARWAAVLAASHSPAAPWYVIPADRRWLRDLLVASLLAREFEKLALDWPRRPPPFAAGELERA</sequence>
<dbReference type="EnsemblBacteria" id="ACO77373">
    <property type="protein sequence ID" value="ACO77373"/>
    <property type="gene ID" value="Avin_11440"/>
</dbReference>
<evidence type="ECO:0000313" key="6">
    <source>
        <dbReference type="Proteomes" id="UP000002424"/>
    </source>
</evidence>
<dbReference type="PIRSF" id="PIRSF028756">
    <property type="entry name" value="PPK2_prd"/>
    <property type="match status" value="1"/>
</dbReference>
<dbReference type="Pfam" id="PF03976">
    <property type="entry name" value="PPK2"/>
    <property type="match status" value="1"/>
</dbReference>
<evidence type="ECO:0000259" key="4">
    <source>
        <dbReference type="Pfam" id="PF03976"/>
    </source>
</evidence>
<dbReference type="PANTHER" id="PTHR34383">
    <property type="entry name" value="POLYPHOSPHATE:AMP PHOSPHOTRANSFERASE-RELATED"/>
    <property type="match status" value="1"/>
</dbReference>
<dbReference type="GeneID" id="88184476"/>
<organism evidence="5 6">
    <name type="scientific">Azotobacter vinelandii (strain DJ / ATCC BAA-1303)</name>
    <dbReference type="NCBI Taxonomy" id="322710"/>
    <lineage>
        <taxon>Bacteria</taxon>
        <taxon>Pseudomonadati</taxon>
        <taxon>Pseudomonadota</taxon>
        <taxon>Gammaproteobacteria</taxon>
        <taxon>Pseudomonadales</taxon>
        <taxon>Pseudomonadaceae</taxon>
        <taxon>Azotobacter</taxon>
    </lineage>
</organism>
<proteinExistence type="inferred from homology"/>
<dbReference type="HOGENOM" id="CLU_048699_1_2_6"/>
<dbReference type="eggNOG" id="COG2326">
    <property type="taxonomic scope" value="Bacteria"/>
</dbReference>
<evidence type="ECO:0000256" key="2">
    <source>
        <dbReference type="ARBA" id="ARBA00022679"/>
    </source>
</evidence>
<evidence type="ECO:0000256" key="3">
    <source>
        <dbReference type="ARBA" id="ARBA00022777"/>
    </source>
</evidence>
<name>C1DPE1_AZOVD</name>
<dbReference type="PANTHER" id="PTHR34383:SF3">
    <property type="entry name" value="POLYPHOSPHATE:AMP PHOSPHOTRANSFERASE"/>
    <property type="match status" value="1"/>
</dbReference>